<dbReference type="PANTHER" id="PTHR45947">
    <property type="entry name" value="SULFOQUINOVOSYL TRANSFERASE SQD2"/>
    <property type="match status" value="1"/>
</dbReference>
<feature type="domain" description="Glycosyltransferase subfamily 4-like N-terminal" evidence="2">
    <location>
        <begin position="14"/>
        <end position="174"/>
    </location>
</feature>
<dbReference type="PATRIC" id="fig|1698273.3.peg.519"/>
<reference evidence="3 4" key="1">
    <citation type="journal article" date="2016" name="Sci. Rep.">
        <title>Metabolic traits of an uncultured archaeal lineage -MSBL1- from brine pools of the Red Sea.</title>
        <authorList>
            <person name="Mwirichia R."/>
            <person name="Alam I."/>
            <person name="Rashid M."/>
            <person name="Vinu M."/>
            <person name="Ba-Alawi W."/>
            <person name="Anthony Kamau A."/>
            <person name="Kamanda Ngugi D."/>
            <person name="Goker M."/>
            <person name="Klenk H.P."/>
            <person name="Bajic V."/>
            <person name="Stingl U."/>
        </authorList>
    </citation>
    <scope>NUCLEOTIDE SEQUENCE [LARGE SCALE GENOMIC DNA]</scope>
    <source>
        <strain evidence="3">SCGC-AAA261D19</strain>
    </source>
</reference>
<gene>
    <name evidence="3" type="ORF">AKJ43_02875</name>
</gene>
<dbReference type="SUPFAM" id="SSF53756">
    <property type="entry name" value="UDP-Glycosyltransferase/glycogen phosphorylase"/>
    <property type="match status" value="1"/>
</dbReference>
<feature type="domain" description="Glycosyl transferase family 1" evidence="1">
    <location>
        <begin position="181"/>
        <end position="341"/>
    </location>
</feature>
<keyword evidence="4" id="KW-1185">Reference proteome</keyword>
<accession>A0A133V638</accession>
<dbReference type="AlphaFoldDB" id="A0A133V638"/>
<evidence type="ECO:0000259" key="1">
    <source>
        <dbReference type="Pfam" id="PF00534"/>
    </source>
</evidence>
<comment type="caution">
    <text evidence="3">The sequence shown here is derived from an EMBL/GenBank/DDBJ whole genome shotgun (WGS) entry which is preliminary data.</text>
</comment>
<sequence length="364" mass="41152">MKIALVTDTYHPQVNGVVSSVDTIAGELKKKHETYLFAPTKAEFAHSFRSFPFYLYPDYRIAFTRPKTLAKIFERNGIEIVHVHTPFSLGASAVGAARHLSLPTVGTFHTLLPEYTHYVSETLELLLRRAVWRYITWFYGRFNAVTVPSTPIKDILVERGLKNVYVIPNAVDVNLFCPGKESPSGDPCVLFVGRLGKEKRLEVLIDAAPNVLEEYPKTKFRIIGKGIHEKWYKKLVKEKNISNNFVFEGHVRFSDLIKSYRECDVFAIPSDTETQGLVILEAMACEKPVVGADARGVKDLITHGVDGYLFQPGNSSELSDYLLSLLEDDKRRRKMGKGAREKAKKFSAERIGNRWANFYSSLLG</sequence>
<dbReference type="InterPro" id="IPR050194">
    <property type="entry name" value="Glycosyltransferase_grp1"/>
</dbReference>
<proteinExistence type="predicted"/>
<dbReference type="Pfam" id="PF00534">
    <property type="entry name" value="Glycos_transf_1"/>
    <property type="match status" value="1"/>
</dbReference>
<evidence type="ECO:0008006" key="5">
    <source>
        <dbReference type="Google" id="ProtNLM"/>
    </source>
</evidence>
<dbReference type="GO" id="GO:0016758">
    <property type="term" value="F:hexosyltransferase activity"/>
    <property type="evidence" value="ECO:0007669"/>
    <property type="project" value="TreeGrafter"/>
</dbReference>
<name>A0A133V638_9EURY</name>
<dbReference type="Proteomes" id="UP000070400">
    <property type="component" value="Unassembled WGS sequence"/>
</dbReference>
<evidence type="ECO:0000259" key="2">
    <source>
        <dbReference type="Pfam" id="PF13439"/>
    </source>
</evidence>
<evidence type="ECO:0000313" key="3">
    <source>
        <dbReference type="EMBL" id="KXB01909.1"/>
    </source>
</evidence>
<dbReference type="Pfam" id="PF13439">
    <property type="entry name" value="Glyco_transf_4"/>
    <property type="match status" value="1"/>
</dbReference>
<dbReference type="EMBL" id="LHXX01000034">
    <property type="protein sequence ID" value="KXB01909.1"/>
    <property type="molecule type" value="Genomic_DNA"/>
</dbReference>
<dbReference type="PANTHER" id="PTHR45947:SF3">
    <property type="entry name" value="SULFOQUINOVOSYL TRANSFERASE SQD2"/>
    <property type="match status" value="1"/>
</dbReference>
<organism evidence="3 4">
    <name type="scientific">candidate division MSBL1 archaeon SCGC-AAA261D19</name>
    <dbReference type="NCBI Taxonomy" id="1698273"/>
    <lineage>
        <taxon>Archaea</taxon>
        <taxon>Methanobacteriati</taxon>
        <taxon>Methanobacteriota</taxon>
        <taxon>candidate division MSBL1</taxon>
    </lineage>
</organism>
<dbReference type="InterPro" id="IPR001296">
    <property type="entry name" value="Glyco_trans_1"/>
</dbReference>
<dbReference type="Gene3D" id="3.40.50.2000">
    <property type="entry name" value="Glycogen Phosphorylase B"/>
    <property type="match status" value="2"/>
</dbReference>
<evidence type="ECO:0000313" key="4">
    <source>
        <dbReference type="Proteomes" id="UP000070400"/>
    </source>
</evidence>
<protein>
    <recommendedName>
        <fullName evidence="5">Glycosyl transferase family 1</fullName>
    </recommendedName>
</protein>
<dbReference type="InterPro" id="IPR028098">
    <property type="entry name" value="Glyco_trans_4-like_N"/>
</dbReference>